<reference evidence="1" key="2">
    <citation type="submission" date="2023-04" db="EMBL/GenBank/DDBJ databases">
        <authorList>
            <person name="Bruccoleri R.E."/>
            <person name="Oakeley E.J."/>
            <person name="Faust A.-M."/>
            <person name="Dessus-Babus S."/>
            <person name="Altorfer M."/>
            <person name="Burckhardt D."/>
            <person name="Oertli M."/>
            <person name="Naumann U."/>
            <person name="Petersen F."/>
            <person name="Wong J."/>
        </authorList>
    </citation>
    <scope>NUCLEOTIDE SEQUENCE</scope>
    <source>
        <strain evidence="1">GSM-AAB239-AS_SAM_17_03QT</strain>
        <tissue evidence="1">Leaf</tissue>
    </source>
</reference>
<proteinExistence type="predicted"/>
<keyword evidence="2" id="KW-1185">Reference proteome</keyword>
<evidence type="ECO:0000313" key="2">
    <source>
        <dbReference type="Proteomes" id="UP001140949"/>
    </source>
</evidence>
<gene>
    <name evidence="1" type="ORF">M6B38_132885</name>
</gene>
<dbReference type="Proteomes" id="UP001140949">
    <property type="component" value="Unassembled WGS sequence"/>
</dbReference>
<dbReference type="EMBL" id="JANAVB010028653">
    <property type="protein sequence ID" value="KAJ6815667.1"/>
    <property type="molecule type" value="Genomic_DNA"/>
</dbReference>
<evidence type="ECO:0000313" key="1">
    <source>
        <dbReference type="EMBL" id="KAJ6815667.1"/>
    </source>
</evidence>
<reference evidence="1" key="1">
    <citation type="journal article" date="2023" name="GigaByte">
        <title>Genome assembly of the bearded iris, Iris pallida Lam.</title>
        <authorList>
            <person name="Bruccoleri R.E."/>
            <person name="Oakeley E.J."/>
            <person name="Faust A.M.E."/>
            <person name="Altorfer M."/>
            <person name="Dessus-Babus S."/>
            <person name="Burckhardt D."/>
            <person name="Oertli M."/>
            <person name="Naumann U."/>
            <person name="Petersen F."/>
            <person name="Wong J."/>
        </authorList>
    </citation>
    <scope>NUCLEOTIDE SEQUENCE</scope>
    <source>
        <strain evidence="1">GSM-AAB239-AS_SAM_17_03QT</strain>
    </source>
</reference>
<name>A0AAX6FGY8_IRIPA</name>
<dbReference type="AlphaFoldDB" id="A0AAX6FGY8"/>
<protein>
    <submittedName>
        <fullName evidence="1">Uncharacterized protein</fullName>
    </submittedName>
</protein>
<organism evidence="1 2">
    <name type="scientific">Iris pallida</name>
    <name type="common">Sweet iris</name>
    <dbReference type="NCBI Taxonomy" id="29817"/>
    <lineage>
        <taxon>Eukaryota</taxon>
        <taxon>Viridiplantae</taxon>
        <taxon>Streptophyta</taxon>
        <taxon>Embryophyta</taxon>
        <taxon>Tracheophyta</taxon>
        <taxon>Spermatophyta</taxon>
        <taxon>Magnoliopsida</taxon>
        <taxon>Liliopsida</taxon>
        <taxon>Asparagales</taxon>
        <taxon>Iridaceae</taxon>
        <taxon>Iridoideae</taxon>
        <taxon>Irideae</taxon>
        <taxon>Iris</taxon>
    </lineage>
</organism>
<comment type="caution">
    <text evidence="1">The sequence shown here is derived from an EMBL/GenBank/DDBJ whole genome shotgun (WGS) entry which is preliminary data.</text>
</comment>
<accession>A0AAX6FGY8</accession>
<sequence length="91" mass="9900">MFGSEFFFVSCLGTDRCNAPVGLQIAAGHEETVSDHLGPSLHLRIEFFAQGVCVRVCQLVYARSGSWVRVQPLGVSMLGRVQGTGRVEAFL</sequence>